<dbReference type="KEGG" id="nsr:NS506_01546"/>
<evidence type="ECO:0000259" key="6">
    <source>
        <dbReference type="Pfam" id="PF00728"/>
    </source>
</evidence>
<dbReference type="PRINTS" id="PR00738">
    <property type="entry name" value="GLHYDRLASE20"/>
</dbReference>
<feature type="region of interest" description="Disordered" evidence="5">
    <location>
        <begin position="227"/>
        <end position="268"/>
    </location>
</feature>
<dbReference type="AlphaFoldDB" id="A0ABC8ANA9"/>
<dbReference type="PANTHER" id="PTHR22600:SF57">
    <property type="entry name" value="BETA-N-ACETYLHEXOSAMINIDASE"/>
    <property type="match status" value="1"/>
</dbReference>
<accession>A0ABC8ANA9</accession>
<dbReference type="InterPro" id="IPR017853">
    <property type="entry name" value="GH"/>
</dbReference>
<name>A0ABC8ANA9_9NOCA</name>
<dbReference type="InterPro" id="IPR025705">
    <property type="entry name" value="Beta_hexosaminidase_sua/sub"/>
</dbReference>
<feature type="domain" description="Glycoside hydrolase family 20 catalytic" evidence="6">
    <location>
        <begin position="102"/>
        <end position="201"/>
    </location>
</feature>
<dbReference type="Pfam" id="PF00728">
    <property type="entry name" value="Glyco_hydro_20"/>
    <property type="match status" value="1"/>
</dbReference>
<evidence type="ECO:0000256" key="4">
    <source>
        <dbReference type="ARBA" id="ARBA00022801"/>
    </source>
</evidence>
<proteinExistence type="inferred from homology"/>
<dbReference type="GO" id="GO:0004563">
    <property type="term" value="F:beta-N-acetylhexosaminidase activity"/>
    <property type="evidence" value="ECO:0007669"/>
    <property type="project" value="UniProtKB-EC"/>
</dbReference>
<evidence type="ECO:0000256" key="2">
    <source>
        <dbReference type="ARBA" id="ARBA00006285"/>
    </source>
</evidence>
<dbReference type="EMBL" id="CP017839">
    <property type="protein sequence ID" value="APA95617.1"/>
    <property type="molecule type" value="Genomic_DNA"/>
</dbReference>
<dbReference type="EC" id="3.2.1.52" evidence="3"/>
<dbReference type="RefSeq" id="WP_071811590.1">
    <property type="nucleotide sequence ID" value="NZ_AP017900.1"/>
</dbReference>
<keyword evidence="7" id="KW-0326">Glycosidase</keyword>
<organism evidence="7 8">
    <name type="scientific">Nocardia seriolae</name>
    <dbReference type="NCBI Taxonomy" id="37332"/>
    <lineage>
        <taxon>Bacteria</taxon>
        <taxon>Bacillati</taxon>
        <taxon>Actinomycetota</taxon>
        <taxon>Actinomycetes</taxon>
        <taxon>Mycobacteriales</taxon>
        <taxon>Nocardiaceae</taxon>
        <taxon>Nocardia</taxon>
    </lineage>
</organism>
<gene>
    <name evidence="7" type="ORF">NS506_01546</name>
</gene>
<dbReference type="PANTHER" id="PTHR22600">
    <property type="entry name" value="BETA-HEXOSAMINIDASE"/>
    <property type="match status" value="1"/>
</dbReference>
<protein>
    <recommendedName>
        <fullName evidence="3">beta-N-acetylhexosaminidase</fullName>
        <ecNumber evidence="3">3.2.1.52</ecNumber>
    </recommendedName>
</protein>
<comment type="similarity">
    <text evidence="2">Belongs to the glycosyl hydrolase 20 family.</text>
</comment>
<dbReference type="Gene3D" id="3.30.379.10">
    <property type="entry name" value="Chitobiase/beta-hexosaminidase domain 2-like"/>
    <property type="match status" value="1"/>
</dbReference>
<comment type="catalytic activity">
    <reaction evidence="1">
        <text>Hydrolysis of terminal non-reducing N-acetyl-D-hexosamine residues in N-acetyl-beta-D-hexosaminides.</text>
        <dbReference type="EC" id="3.2.1.52"/>
    </reaction>
</comment>
<evidence type="ECO:0000256" key="3">
    <source>
        <dbReference type="ARBA" id="ARBA00012663"/>
    </source>
</evidence>
<dbReference type="GO" id="GO:0005975">
    <property type="term" value="P:carbohydrate metabolic process"/>
    <property type="evidence" value="ECO:0007669"/>
    <property type="project" value="UniProtKB-ARBA"/>
</dbReference>
<evidence type="ECO:0000313" key="8">
    <source>
        <dbReference type="Proteomes" id="UP000180166"/>
    </source>
</evidence>
<dbReference type="InterPro" id="IPR029018">
    <property type="entry name" value="Hex-like_dom2"/>
</dbReference>
<evidence type="ECO:0000313" key="7">
    <source>
        <dbReference type="EMBL" id="APA95617.1"/>
    </source>
</evidence>
<dbReference type="InterPro" id="IPR015883">
    <property type="entry name" value="Glyco_hydro_20_cat"/>
</dbReference>
<evidence type="ECO:0000256" key="5">
    <source>
        <dbReference type="SAM" id="MobiDB-lite"/>
    </source>
</evidence>
<keyword evidence="4 7" id="KW-0378">Hydrolase</keyword>
<reference evidence="7 8" key="1">
    <citation type="submission" date="2016-10" db="EMBL/GenBank/DDBJ databases">
        <title>Genome sequence of Nocardia seriolae strain EM150506, isolated from Anguila japonica.</title>
        <authorList>
            <person name="Han H.-J."/>
        </authorList>
    </citation>
    <scope>NUCLEOTIDE SEQUENCE [LARGE SCALE GENOMIC DNA]</scope>
    <source>
        <strain evidence="7 8">EM150506</strain>
    </source>
</reference>
<feature type="compositionally biased region" description="Basic residues" evidence="5">
    <location>
        <begin position="252"/>
        <end position="268"/>
    </location>
</feature>
<sequence length="306" mass="34018">MAQQLPATASSIEHWTPETGNTGFTLRADSRIVAAGAYRKTAQLLASDLDRAGKPISAVTDRDLPGDIVLRHGGTDTPESYRIDTSDRLTITAEDRPDHTERDLMLDTGREFFPVDWVKARIRDAAYLRMNPVQLHLSDSQGFRLDSTRHPEITSPEHYSAEDLREILDYADSYGIEIVPEIDMPSHMNAILAGHPDRAFHQRAPAARIRSVPAAWLHGLPLVRRPDGTDSRTDRLSVANSPGGHGPAVVGGHRRDRVSGLRRPHGVRSARTGYGRLALIRNAGLRSRTWCPAARSSRRSRNRWRG</sequence>
<evidence type="ECO:0000256" key="1">
    <source>
        <dbReference type="ARBA" id="ARBA00001231"/>
    </source>
</evidence>
<dbReference type="Proteomes" id="UP000180166">
    <property type="component" value="Chromosome"/>
</dbReference>
<dbReference type="Gene3D" id="3.20.20.80">
    <property type="entry name" value="Glycosidases"/>
    <property type="match status" value="1"/>
</dbReference>
<dbReference type="SUPFAM" id="SSF51445">
    <property type="entry name" value="(Trans)glycosidases"/>
    <property type="match status" value="1"/>
</dbReference>